<protein>
    <recommendedName>
        <fullName evidence="3">Leucine-rich repeat domain-containing protein</fullName>
    </recommendedName>
</protein>
<dbReference type="InterPro" id="IPR047722">
    <property type="entry name" value="STM4015-like"/>
</dbReference>
<evidence type="ECO:0008006" key="3">
    <source>
        <dbReference type="Google" id="ProtNLM"/>
    </source>
</evidence>
<sequence length="315" mass="34996">MVGQVPFDTERESMTVNEHLSHFAGLPVTDFPDEDGRRPRPADVPGPTAWRVQYDWQTPFPEILHEFLDTVDAARLTHLVTGWDDSCDTIELLVDAADRLPALRHLFVGDIAYWESEISWIGRGDITRLVEAFPRLETLEVRGNCDMQGRPFASEALRRLRLETGGLPGRVVRNLCACDLPNLEHLDLWLGVDDYGGDTTVADLAPILSGERFPSLRHLGLEDAPRADEIAAAVADAPIAARLESLSLALGTLTDEGAEALLSGQPLTRLRRLDLHHHFLSDAMMERVRQALPGVEVNLDEQKELDDCPYVAVSE</sequence>
<dbReference type="AlphaFoldDB" id="A0A9W6UZE1"/>
<dbReference type="SUPFAM" id="SSF52047">
    <property type="entry name" value="RNI-like"/>
    <property type="match status" value="1"/>
</dbReference>
<comment type="caution">
    <text evidence="1">The sequence shown here is derived from an EMBL/GenBank/DDBJ whole genome shotgun (WGS) entry which is preliminary data.</text>
</comment>
<accession>A0A9W6UZE1</accession>
<keyword evidence="2" id="KW-1185">Reference proteome</keyword>
<reference evidence="1" key="1">
    <citation type="submission" date="2023-02" db="EMBL/GenBank/DDBJ databases">
        <title>Actinomadura rubrobrunea NBRC 14622.</title>
        <authorList>
            <person name="Ichikawa N."/>
            <person name="Sato H."/>
            <person name="Tonouchi N."/>
        </authorList>
    </citation>
    <scope>NUCLEOTIDE SEQUENCE</scope>
    <source>
        <strain evidence="1">NBRC 14622</strain>
    </source>
</reference>
<dbReference type="EMBL" id="BSRZ01000016">
    <property type="protein sequence ID" value="GLW66680.1"/>
    <property type="molecule type" value="Genomic_DNA"/>
</dbReference>
<dbReference type="NCBIfam" id="NF038076">
    <property type="entry name" value="fam_STM4015"/>
    <property type="match status" value="1"/>
</dbReference>
<evidence type="ECO:0000313" key="1">
    <source>
        <dbReference type="EMBL" id="GLW66680.1"/>
    </source>
</evidence>
<proteinExistence type="predicted"/>
<organism evidence="1 2">
    <name type="scientific">Actinomadura rubrobrunea</name>
    <dbReference type="NCBI Taxonomy" id="115335"/>
    <lineage>
        <taxon>Bacteria</taxon>
        <taxon>Bacillati</taxon>
        <taxon>Actinomycetota</taxon>
        <taxon>Actinomycetes</taxon>
        <taxon>Streptosporangiales</taxon>
        <taxon>Thermomonosporaceae</taxon>
        <taxon>Actinomadura</taxon>
    </lineage>
</organism>
<dbReference type="InterPro" id="IPR032675">
    <property type="entry name" value="LRR_dom_sf"/>
</dbReference>
<dbReference type="Proteomes" id="UP001165124">
    <property type="component" value="Unassembled WGS sequence"/>
</dbReference>
<gene>
    <name evidence="1" type="ORF">Arub01_49240</name>
</gene>
<evidence type="ECO:0000313" key="2">
    <source>
        <dbReference type="Proteomes" id="UP001165124"/>
    </source>
</evidence>
<dbReference type="Gene3D" id="3.80.10.10">
    <property type="entry name" value="Ribonuclease Inhibitor"/>
    <property type="match status" value="1"/>
</dbReference>
<name>A0A9W6UZE1_9ACTN</name>